<evidence type="ECO:0000256" key="3">
    <source>
        <dbReference type="ARBA" id="ARBA00012668"/>
    </source>
</evidence>
<dbReference type="EMBL" id="JAUEPS010000014">
    <property type="protein sequence ID" value="KAK0459862.1"/>
    <property type="molecule type" value="Genomic_DNA"/>
</dbReference>
<keyword evidence="9" id="KW-0560">Oxidoreductase</keyword>
<dbReference type="SFLD" id="SFLDS00052">
    <property type="entry name" value="Ferric_Reductase_Domain"/>
    <property type="match status" value="1"/>
</dbReference>
<accession>A0AA39KEU2</accession>
<evidence type="ECO:0000256" key="10">
    <source>
        <dbReference type="ARBA" id="ARBA00023065"/>
    </source>
</evidence>
<feature type="domain" description="FAD-binding FR-type" evidence="14">
    <location>
        <begin position="391"/>
        <end position="498"/>
    </location>
</feature>
<evidence type="ECO:0000256" key="7">
    <source>
        <dbReference type="ARBA" id="ARBA00022982"/>
    </source>
</evidence>
<keyword evidence="10" id="KW-0406">Ion transport</keyword>
<keyword evidence="8 13" id="KW-1133">Transmembrane helix</keyword>
<feature type="transmembrane region" description="Helical" evidence="13">
    <location>
        <begin position="343"/>
        <end position="361"/>
    </location>
</feature>
<dbReference type="InterPro" id="IPR013112">
    <property type="entry name" value="FAD-bd_8"/>
</dbReference>
<keyword evidence="7" id="KW-0249">Electron transport</keyword>
<evidence type="ECO:0000256" key="13">
    <source>
        <dbReference type="SAM" id="Phobius"/>
    </source>
</evidence>
<evidence type="ECO:0000313" key="16">
    <source>
        <dbReference type="Proteomes" id="UP001175211"/>
    </source>
</evidence>
<feature type="transmembrane region" description="Helical" evidence="13">
    <location>
        <begin position="373"/>
        <end position="393"/>
    </location>
</feature>
<dbReference type="RefSeq" id="XP_060332059.1">
    <property type="nucleotide sequence ID" value="XM_060481572.1"/>
</dbReference>
<dbReference type="SUPFAM" id="SSF63380">
    <property type="entry name" value="Riboflavin synthase domain-like"/>
    <property type="match status" value="1"/>
</dbReference>
<keyword evidence="5" id="KW-1003">Cell membrane</keyword>
<evidence type="ECO:0000256" key="11">
    <source>
        <dbReference type="ARBA" id="ARBA00023136"/>
    </source>
</evidence>
<evidence type="ECO:0000256" key="1">
    <source>
        <dbReference type="ARBA" id="ARBA00004651"/>
    </source>
</evidence>
<dbReference type="GO" id="GO:0006826">
    <property type="term" value="P:iron ion transport"/>
    <property type="evidence" value="ECO:0007669"/>
    <property type="project" value="UniProtKB-ARBA"/>
</dbReference>
<evidence type="ECO:0000256" key="9">
    <source>
        <dbReference type="ARBA" id="ARBA00023002"/>
    </source>
</evidence>
<evidence type="ECO:0000256" key="12">
    <source>
        <dbReference type="ARBA" id="ARBA00048483"/>
    </source>
</evidence>
<dbReference type="EC" id="1.16.1.9" evidence="3"/>
<evidence type="ECO:0000256" key="5">
    <source>
        <dbReference type="ARBA" id="ARBA00022475"/>
    </source>
</evidence>
<dbReference type="AlphaFoldDB" id="A0AA39KEU2"/>
<dbReference type="Pfam" id="PF08022">
    <property type="entry name" value="FAD_binding_8"/>
    <property type="match status" value="1"/>
</dbReference>
<name>A0AA39KEU2_ARMTA</name>
<protein>
    <recommendedName>
        <fullName evidence="3">ferric-chelate reductase (NADPH)</fullName>
        <ecNumber evidence="3">1.16.1.9</ecNumber>
    </recommendedName>
</protein>
<evidence type="ECO:0000259" key="14">
    <source>
        <dbReference type="PROSITE" id="PS51384"/>
    </source>
</evidence>
<sequence length="688" mass="77137">MGNPFVRLVPACTLSQSHYKFSGPDDYCIWAGAETRILPESQFTSGAASPNLSGDINSAPYDVVTNPYYPFAGTTVFLGVPVAMDSPLYARMSGDLVPGTYYNGHYVPTSAEVTEYQSTREPWASSVKYGYYGLYFFAVTIFIAILFNVHFRILQRRSLAAASASQALTLQDKSYALFRLLTYPRIPISVNRFISPWYTAGNQGQTLLLAAGFLFTTLYCFADTYYYRPPFYGSSPLGLRSEWLAMAMLPFLIVFAHKINFIGTLIGSSHEKMQVLHQGVAGLHLYMSLVHTISMTIRSIRERGIRYDFWNNDSYYTGFIALAPLIWLCCASLPIFRKAGYECFWILHLVAVGMYFGFLWLHCWDSLDGGDYMYATFAVFAWGVVLRVGYMIYVNLHIHVARVHVTPSGILHLRIPTKLRWSPGQHIFLRFLSVRPLESHPFSITTILNGNDQPNEMSFYIVPMKGFTSSLKDYCKQAGGRRDLFVLLDGPFGHSTPELRAFDKALLIAGGSGIAYILPIFQDLVRCRKGEVGAKTRCNKIELVWVVRSRDQFQKMEQYIADTIKGLNDDGVSVSFFVTGKDIRSEGIESSSDDDFVGDAKEKSLSEALPALWHAGRPNLPDIIREKSQTMGRTCCSNQPTSFLPSPACGSESIISDVSNTVAGVQIDILQRKTTCQEMYLQTDAYGW</sequence>
<keyword evidence="11 13" id="KW-0472">Membrane</keyword>
<feature type="transmembrane region" description="Helical" evidence="13">
    <location>
        <begin position="315"/>
        <end position="336"/>
    </location>
</feature>
<dbReference type="PANTHER" id="PTHR32361">
    <property type="entry name" value="FERRIC/CUPRIC REDUCTASE TRANSMEMBRANE COMPONENT"/>
    <property type="match status" value="1"/>
</dbReference>
<dbReference type="Proteomes" id="UP001175211">
    <property type="component" value="Unassembled WGS sequence"/>
</dbReference>
<dbReference type="InterPro" id="IPR051410">
    <property type="entry name" value="Ferric/Cupric_Reductase"/>
</dbReference>
<dbReference type="CDD" id="cd06186">
    <property type="entry name" value="NOX_Duox_like_FAD_NADP"/>
    <property type="match status" value="1"/>
</dbReference>
<dbReference type="PANTHER" id="PTHR32361:SF23">
    <property type="entry name" value="FERRIC-CHELATE REDUCTASE"/>
    <property type="match status" value="1"/>
</dbReference>
<evidence type="ECO:0000256" key="4">
    <source>
        <dbReference type="ARBA" id="ARBA00022448"/>
    </source>
</evidence>
<evidence type="ECO:0000256" key="2">
    <source>
        <dbReference type="ARBA" id="ARBA00006278"/>
    </source>
</evidence>
<evidence type="ECO:0000313" key="15">
    <source>
        <dbReference type="EMBL" id="KAK0459862.1"/>
    </source>
</evidence>
<gene>
    <name evidence="15" type="ORF">EV420DRAFT_294365</name>
</gene>
<feature type="transmembrane region" description="Helical" evidence="13">
    <location>
        <begin position="129"/>
        <end position="149"/>
    </location>
</feature>
<comment type="subcellular location">
    <subcellularLocation>
        <location evidence="1">Cell membrane</location>
        <topology evidence="1">Multi-pass membrane protein</topology>
    </subcellularLocation>
</comment>
<feature type="transmembrane region" description="Helical" evidence="13">
    <location>
        <begin position="275"/>
        <end position="295"/>
    </location>
</feature>
<keyword evidence="16" id="KW-1185">Reference proteome</keyword>
<dbReference type="Pfam" id="PF08030">
    <property type="entry name" value="NAD_binding_6"/>
    <property type="match status" value="1"/>
</dbReference>
<proteinExistence type="inferred from homology"/>
<comment type="similarity">
    <text evidence="2">Belongs to the ferric reductase (FRE) family.</text>
</comment>
<dbReference type="GO" id="GO:0052851">
    <property type="term" value="F:ferric-chelate reductase (NADPH) activity"/>
    <property type="evidence" value="ECO:0007669"/>
    <property type="project" value="UniProtKB-EC"/>
</dbReference>
<keyword evidence="4" id="KW-0813">Transport</keyword>
<dbReference type="InterPro" id="IPR017927">
    <property type="entry name" value="FAD-bd_FR_type"/>
</dbReference>
<dbReference type="InterPro" id="IPR017938">
    <property type="entry name" value="Riboflavin_synthase-like_b-brl"/>
</dbReference>
<dbReference type="GO" id="GO:0015677">
    <property type="term" value="P:copper ion import"/>
    <property type="evidence" value="ECO:0007669"/>
    <property type="project" value="TreeGrafter"/>
</dbReference>
<dbReference type="SFLD" id="SFLDG01168">
    <property type="entry name" value="Ferric_reductase_subgroup_(FRE"/>
    <property type="match status" value="1"/>
</dbReference>
<comment type="catalytic activity">
    <reaction evidence="12">
        <text>2 a Fe(II)-siderophore + NADP(+) + H(+) = 2 a Fe(III)-siderophore + NADPH</text>
        <dbReference type="Rhea" id="RHEA:28795"/>
        <dbReference type="Rhea" id="RHEA-COMP:11342"/>
        <dbReference type="Rhea" id="RHEA-COMP:11344"/>
        <dbReference type="ChEBI" id="CHEBI:15378"/>
        <dbReference type="ChEBI" id="CHEBI:29033"/>
        <dbReference type="ChEBI" id="CHEBI:29034"/>
        <dbReference type="ChEBI" id="CHEBI:57783"/>
        <dbReference type="ChEBI" id="CHEBI:58349"/>
        <dbReference type="EC" id="1.16.1.9"/>
    </reaction>
</comment>
<dbReference type="InterPro" id="IPR013130">
    <property type="entry name" value="Fe3_Rdtase_TM_dom"/>
</dbReference>
<comment type="caution">
    <text evidence="15">The sequence shown here is derived from an EMBL/GenBank/DDBJ whole genome shotgun (WGS) entry which is preliminary data.</text>
</comment>
<reference evidence="15" key="1">
    <citation type="submission" date="2023-06" db="EMBL/GenBank/DDBJ databases">
        <authorList>
            <consortium name="Lawrence Berkeley National Laboratory"/>
            <person name="Ahrendt S."/>
            <person name="Sahu N."/>
            <person name="Indic B."/>
            <person name="Wong-Bajracharya J."/>
            <person name="Merenyi Z."/>
            <person name="Ke H.-M."/>
            <person name="Monk M."/>
            <person name="Kocsube S."/>
            <person name="Drula E."/>
            <person name="Lipzen A."/>
            <person name="Balint B."/>
            <person name="Henrissat B."/>
            <person name="Andreopoulos B."/>
            <person name="Martin F.M."/>
            <person name="Harder C.B."/>
            <person name="Rigling D."/>
            <person name="Ford K.L."/>
            <person name="Foster G.D."/>
            <person name="Pangilinan J."/>
            <person name="Papanicolaou A."/>
            <person name="Barry K."/>
            <person name="LaButti K."/>
            <person name="Viragh M."/>
            <person name="Koriabine M."/>
            <person name="Yan M."/>
            <person name="Riley R."/>
            <person name="Champramary S."/>
            <person name="Plett K.L."/>
            <person name="Tsai I.J."/>
            <person name="Slot J."/>
            <person name="Sipos G."/>
            <person name="Plett J."/>
            <person name="Nagy L.G."/>
            <person name="Grigoriev I.V."/>
        </authorList>
    </citation>
    <scope>NUCLEOTIDE SEQUENCE</scope>
    <source>
        <strain evidence="15">CCBAS 213</strain>
    </source>
</reference>
<dbReference type="GeneID" id="85365120"/>
<dbReference type="GO" id="GO:0005886">
    <property type="term" value="C:plasma membrane"/>
    <property type="evidence" value="ECO:0007669"/>
    <property type="project" value="UniProtKB-SubCell"/>
</dbReference>
<evidence type="ECO:0000256" key="6">
    <source>
        <dbReference type="ARBA" id="ARBA00022692"/>
    </source>
</evidence>
<dbReference type="PROSITE" id="PS51384">
    <property type="entry name" value="FAD_FR"/>
    <property type="match status" value="1"/>
</dbReference>
<dbReference type="Pfam" id="PF01794">
    <property type="entry name" value="Ferric_reduct"/>
    <property type="match status" value="1"/>
</dbReference>
<dbReference type="InterPro" id="IPR039261">
    <property type="entry name" value="FNR_nucleotide-bd"/>
</dbReference>
<dbReference type="Gene3D" id="3.40.50.80">
    <property type="entry name" value="Nucleotide-binding domain of ferredoxin-NADP reductase (FNR) module"/>
    <property type="match status" value="1"/>
</dbReference>
<dbReference type="GO" id="GO:0006879">
    <property type="term" value="P:intracellular iron ion homeostasis"/>
    <property type="evidence" value="ECO:0007669"/>
    <property type="project" value="TreeGrafter"/>
</dbReference>
<feature type="transmembrane region" description="Helical" evidence="13">
    <location>
        <begin position="243"/>
        <end position="263"/>
    </location>
</feature>
<dbReference type="SUPFAM" id="SSF52343">
    <property type="entry name" value="Ferredoxin reductase-like, C-terminal NADP-linked domain"/>
    <property type="match status" value="1"/>
</dbReference>
<organism evidence="15 16">
    <name type="scientific">Armillaria tabescens</name>
    <name type="common">Ringless honey mushroom</name>
    <name type="synonym">Agaricus tabescens</name>
    <dbReference type="NCBI Taxonomy" id="1929756"/>
    <lineage>
        <taxon>Eukaryota</taxon>
        <taxon>Fungi</taxon>
        <taxon>Dikarya</taxon>
        <taxon>Basidiomycota</taxon>
        <taxon>Agaricomycotina</taxon>
        <taxon>Agaricomycetes</taxon>
        <taxon>Agaricomycetidae</taxon>
        <taxon>Agaricales</taxon>
        <taxon>Marasmiineae</taxon>
        <taxon>Physalacriaceae</taxon>
        <taxon>Desarmillaria</taxon>
    </lineage>
</organism>
<feature type="transmembrane region" description="Helical" evidence="13">
    <location>
        <begin position="207"/>
        <end position="227"/>
    </location>
</feature>
<evidence type="ECO:0000256" key="8">
    <source>
        <dbReference type="ARBA" id="ARBA00022989"/>
    </source>
</evidence>
<dbReference type="InterPro" id="IPR013121">
    <property type="entry name" value="Fe_red_NAD-bd_6"/>
</dbReference>
<keyword evidence="6 13" id="KW-0812">Transmembrane</keyword>